<evidence type="ECO:0000256" key="5">
    <source>
        <dbReference type="SAM" id="MobiDB-lite"/>
    </source>
</evidence>
<keyword evidence="2" id="KW-0488">Methylation</keyword>
<proteinExistence type="inferred from homology"/>
<evidence type="ECO:0000256" key="1">
    <source>
        <dbReference type="ARBA" id="ARBA00004370"/>
    </source>
</evidence>
<dbReference type="PRINTS" id="PR00260">
    <property type="entry name" value="CHEMTRNSDUCR"/>
</dbReference>
<comment type="caution">
    <text evidence="8">The sequence shown here is derived from an EMBL/GenBank/DDBJ whole genome shotgun (WGS) entry which is preliminary data.</text>
</comment>
<dbReference type="Gene3D" id="1.10.287.950">
    <property type="entry name" value="Methyl-accepting chemotaxis protein"/>
    <property type="match status" value="1"/>
</dbReference>
<feature type="domain" description="Methyl-accepting transducer" evidence="7">
    <location>
        <begin position="226"/>
        <end position="455"/>
    </location>
</feature>
<dbReference type="SUPFAM" id="SSF58104">
    <property type="entry name" value="Methyl-accepting chemotaxis protein (MCP) signaling domain"/>
    <property type="match status" value="1"/>
</dbReference>
<accession>A0A2N8KF81</accession>
<dbReference type="EMBL" id="POQS01000005">
    <property type="protein sequence ID" value="PND32106.1"/>
    <property type="molecule type" value="Genomic_DNA"/>
</dbReference>
<keyword evidence="6" id="KW-0472">Membrane</keyword>
<keyword evidence="4" id="KW-0807">Transducer</keyword>
<feature type="transmembrane region" description="Helical" evidence="6">
    <location>
        <begin position="43"/>
        <end position="60"/>
    </location>
</feature>
<comment type="similarity">
    <text evidence="3">Belongs to the methyl-accepting chemotaxis (MCP) protein family.</text>
</comment>
<evidence type="ECO:0000259" key="7">
    <source>
        <dbReference type="PROSITE" id="PS50111"/>
    </source>
</evidence>
<evidence type="ECO:0000313" key="9">
    <source>
        <dbReference type="Proteomes" id="UP000235994"/>
    </source>
</evidence>
<feature type="transmembrane region" description="Helical" evidence="6">
    <location>
        <begin position="144"/>
        <end position="166"/>
    </location>
</feature>
<dbReference type="InterPro" id="IPR051310">
    <property type="entry name" value="MCP_chemotaxis"/>
</dbReference>
<feature type="transmembrane region" description="Helical" evidence="6">
    <location>
        <begin position="91"/>
        <end position="106"/>
    </location>
</feature>
<keyword evidence="6" id="KW-1133">Transmembrane helix</keyword>
<dbReference type="InterPro" id="IPR004089">
    <property type="entry name" value="MCPsignal_dom"/>
</dbReference>
<evidence type="ECO:0000256" key="6">
    <source>
        <dbReference type="SAM" id="Phobius"/>
    </source>
</evidence>
<comment type="subcellular location">
    <subcellularLocation>
        <location evidence="1">Membrane</location>
    </subcellularLocation>
</comment>
<dbReference type="CDD" id="cd11386">
    <property type="entry name" value="MCP_signal"/>
    <property type="match status" value="1"/>
</dbReference>
<dbReference type="Proteomes" id="UP000235994">
    <property type="component" value="Unassembled WGS sequence"/>
</dbReference>
<name>A0A2N8KF81_9BURK</name>
<feature type="compositionally biased region" description="Pro residues" evidence="5">
    <location>
        <begin position="489"/>
        <end position="499"/>
    </location>
</feature>
<keyword evidence="9" id="KW-1185">Reference proteome</keyword>
<dbReference type="PANTHER" id="PTHR43531:SF14">
    <property type="entry name" value="METHYL-ACCEPTING CHEMOTAXIS PROTEIN I-RELATED"/>
    <property type="match status" value="1"/>
</dbReference>
<evidence type="ECO:0000256" key="2">
    <source>
        <dbReference type="ARBA" id="ARBA00022481"/>
    </source>
</evidence>
<organism evidence="8 9">
    <name type="scientific">Achromobacter pulmonis</name>
    <dbReference type="NCBI Taxonomy" id="1389932"/>
    <lineage>
        <taxon>Bacteria</taxon>
        <taxon>Pseudomonadati</taxon>
        <taxon>Pseudomonadota</taxon>
        <taxon>Betaproteobacteria</taxon>
        <taxon>Burkholderiales</taxon>
        <taxon>Alcaligenaceae</taxon>
        <taxon>Achromobacter</taxon>
    </lineage>
</organism>
<keyword evidence="6" id="KW-0812">Transmembrane</keyword>
<sequence length="499" mass="52724">MSTASRLLEDSYRRTDRAMLPLLWLLFIVGLGMAPLYNRWGEATTAGLLAAGIPTLLILWRPGRLSTRLAVACGLMVLAALHIHLASGQTEVHFGIFVLLSLLLAYRDWRTILCAALVIAVHHLSFNYLQQWGYGTLCFTEPSLGMVLLHAAYVVVQAAALGWLAWKMERAAVAAEELARLSAHIGREPGMFDLRFGGLSMASGLGRSFKTTMDAVHRTMSEVRSTASALSAASHHMMQDNLQLDERARTQAESLARTATSMHALAANVHDNAQRAQQAGQLSEQARQIGGQGSAAVAGVAAVMGEIQQESQKISEITGLIDSIAFQTNILALNAAVEAARAGESGRGFAVVASEVRALAQRSAGAAREIRGLIDGSLEKTSNGFRQADAAAGVIREVVSSIDRVAGIVAEIGEAGRAQSAGIEEVNQAVDKMDELTRQTAARVAQAASASTALQSQAAHLLQAVGVFRLQDDGPSAEAPRLRAQAAPGHPPAPALAGA</sequence>
<feature type="transmembrane region" description="Helical" evidence="6">
    <location>
        <begin position="113"/>
        <end position="132"/>
    </location>
</feature>
<feature type="transmembrane region" description="Helical" evidence="6">
    <location>
        <begin position="67"/>
        <end position="85"/>
    </location>
</feature>
<evidence type="ECO:0000256" key="3">
    <source>
        <dbReference type="ARBA" id="ARBA00029447"/>
    </source>
</evidence>
<dbReference type="AlphaFoldDB" id="A0A2N8KF81"/>
<dbReference type="GO" id="GO:0005886">
    <property type="term" value="C:plasma membrane"/>
    <property type="evidence" value="ECO:0007669"/>
    <property type="project" value="TreeGrafter"/>
</dbReference>
<dbReference type="SMART" id="SM00283">
    <property type="entry name" value="MA"/>
    <property type="match status" value="1"/>
</dbReference>
<dbReference type="GO" id="GO:0007165">
    <property type="term" value="P:signal transduction"/>
    <property type="evidence" value="ECO:0007669"/>
    <property type="project" value="UniProtKB-KW"/>
</dbReference>
<evidence type="ECO:0000256" key="4">
    <source>
        <dbReference type="PROSITE-ProRule" id="PRU00284"/>
    </source>
</evidence>
<protein>
    <submittedName>
        <fullName evidence="8">Chemotaxis protein</fullName>
    </submittedName>
</protein>
<gene>
    <name evidence="8" type="ORF">C1I89_19990</name>
</gene>
<dbReference type="GO" id="GO:0004888">
    <property type="term" value="F:transmembrane signaling receptor activity"/>
    <property type="evidence" value="ECO:0007669"/>
    <property type="project" value="InterPro"/>
</dbReference>
<dbReference type="FunFam" id="1.10.287.950:FF:000001">
    <property type="entry name" value="Methyl-accepting chemotaxis sensory transducer"/>
    <property type="match status" value="1"/>
</dbReference>
<evidence type="ECO:0000313" key="8">
    <source>
        <dbReference type="EMBL" id="PND32106.1"/>
    </source>
</evidence>
<dbReference type="PROSITE" id="PS50111">
    <property type="entry name" value="CHEMOTAXIS_TRANSDUC_2"/>
    <property type="match status" value="1"/>
</dbReference>
<reference evidence="8 9" key="1">
    <citation type="submission" date="2018-01" db="EMBL/GenBank/DDBJ databases">
        <title>The draft genome of an aniline degradation strain ANB-1.</title>
        <authorList>
            <person name="Zhang L."/>
            <person name="Jiang J."/>
        </authorList>
    </citation>
    <scope>NUCLEOTIDE SEQUENCE [LARGE SCALE GENOMIC DNA]</scope>
    <source>
        <strain evidence="8 9">ANB-1</strain>
    </source>
</reference>
<dbReference type="Pfam" id="PF00015">
    <property type="entry name" value="MCPsignal"/>
    <property type="match status" value="1"/>
</dbReference>
<dbReference type="InterPro" id="IPR004090">
    <property type="entry name" value="Chemotax_Me-accpt_rcpt"/>
</dbReference>
<dbReference type="GO" id="GO:0006935">
    <property type="term" value="P:chemotaxis"/>
    <property type="evidence" value="ECO:0007669"/>
    <property type="project" value="InterPro"/>
</dbReference>
<feature type="transmembrane region" description="Helical" evidence="6">
    <location>
        <begin position="20"/>
        <end position="37"/>
    </location>
</feature>
<feature type="region of interest" description="Disordered" evidence="5">
    <location>
        <begin position="475"/>
        <end position="499"/>
    </location>
</feature>
<dbReference type="PANTHER" id="PTHR43531">
    <property type="entry name" value="PROTEIN ICFG"/>
    <property type="match status" value="1"/>
</dbReference>
<dbReference type="RefSeq" id="WP_102774315.1">
    <property type="nucleotide sequence ID" value="NZ_POQS01000005.1"/>
</dbReference>